<accession>A0A6J7TTS5</accession>
<evidence type="ECO:0000313" key="1">
    <source>
        <dbReference type="EMBL" id="CAB5057003.1"/>
    </source>
</evidence>
<dbReference type="AlphaFoldDB" id="A0A6J7TTS5"/>
<protein>
    <submittedName>
        <fullName evidence="1">Unannotated protein</fullName>
    </submittedName>
</protein>
<organism evidence="1">
    <name type="scientific">freshwater metagenome</name>
    <dbReference type="NCBI Taxonomy" id="449393"/>
    <lineage>
        <taxon>unclassified sequences</taxon>
        <taxon>metagenomes</taxon>
        <taxon>ecological metagenomes</taxon>
    </lineage>
</organism>
<name>A0A6J7TTS5_9ZZZZ</name>
<sequence>MLRSSLKLLSSTSMVMTLKHVFALRTSPLNIDKHLTKMSSSTWSATDVAATTKVTNQASLSHLCTSSSMPSAQLVPCIPKRLSVVEISLQLRLKRLKLSTRVNSSRYLHPLLITKKSTIQTLWLLLFLMQKMFLHLSQKNSSAKLQRHRLQSLKDSMYIPSCCHNFKSVLSQSTTALSTGQPVKCLPSVPFLRKDDQFVWPDKIHVVEHSQTAML</sequence>
<gene>
    <name evidence="1" type="ORF">UFOPK4307_00605</name>
</gene>
<reference evidence="1" key="1">
    <citation type="submission" date="2020-05" db="EMBL/GenBank/DDBJ databases">
        <authorList>
            <person name="Chiriac C."/>
            <person name="Salcher M."/>
            <person name="Ghai R."/>
            <person name="Kavagutti S V."/>
        </authorList>
    </citation>
    <scope>NUCLEOTIDE SEQUENCE</scope>
</reference>
<proteinExistence type="predicted"/>
<dbReference type="EMBL" id="CAFBQO010000074">
    <property type="protein sequence ID" value="CAB5057003.1"/>
    <property type="molecule type" value="Genomic_DNA"/>
</dbReference>